<feature type="domain" description="KaiB" evidence="1">
    <location>
        <begin position="24"/>
        <end position="105"/>
    </location>
</feature>
<dbReference type="Pfam" id="PF07689">
    <property type="entry name" value="KaiB"/>
    <property type="match status" value="1"/>
</dbReference>
<dbReference type="RefSeq" id="WP_119630265.1">
    <property type="nucleotide sequence ID" value="NZ_AP017928.1"/>
</dbReference>
<dbReference type="SUPFAM" id="SSF52833">
    <property type="entry name" value="Thioredoxin-like"/>
    <property type="match status" value="1"/>
</dbReference>
<dbReference type="PANTHER" id="PTHR41709:SF2">
    <property type="entry name" value="CIRCADIAN CLOCK PROTEIN KAIB2"/>
    <property type="match status" value="1"/>
</dbReference>
<dbReference type="InterPro" id="IPR036249">
    <property type="entry name" value="Thioredoxin-like_sf"/>
</dbReference>
<evidence type="ECO:0000259" key="1">
    <source>
        <dbReference type="SMART" id="SM01248"/>
    </source>
</evidence>
<keyword evidence="3" id="KW-1185">Reference proteome</keyword>
<protein>
    <submittedName>
        <fullName evidence="2">KaiB-like protein 1</fullName>
    </submittedName>
</protein>
<dbReference type="Proteomes" id="UP000266313">
    <property type="component" value="Chromosome"/>
</dbReference>
<dbReference type="OrthoDB" id="5458519at2"/>
<dbReference type="InterPro" id="IPR039022">
    <property type="entry name" value="KaiB-like"/>
</dbReference>
<dbReference type="InterPro" id="IPR011649">
    <property type="entry name" value="KaiB_domain"/>
</dbReference>
<accession>A0A250KVH0</accession>
<dbReference type="Gene3D" id="3.40.30.10">
    <property type="entry name" value="Glutaredoxin"/>
    <property type="match status" value="1"/>
</dbReference>
<sequence>MNENPQASKGNDQSPETGEKWLLRLYVAGRTPKCVTALENLNRFCAEYMAGRYEIEVVDLLENPRLAKDDQIIAIPTLVRKLPEPLKKIIGNLSDTERMLVGLDMKPRT</sequence>
<dbReference type="CDD" id="cd02978">
    <property type="entry name" value="KaiB_like"/>
    <property type="match status" value="1"/>
</dbReference>
<dbReference type="EMBL" id="AP017928">
    <property type="protein sequence ID" value="BBA34981.1"/>
    <property type="molecule type" value="Genomic_DNA"/>
</dbReference>
<dbReference type="SMART" id="SM01248">
    <property type="entry name" value="KaiB"/>
    <property type="match status" value="1"/>
</dbReference>
<evidence type="ECO:0000313" key="2">
    <source>
        <dbReference type="EMBL" id="BBA34981.1"/>
    </source>
</evidence>
<dbReference type="KEGG" id="mmai:sS8_3038"/>
<dbReference type="PANTHER" id="PTHR41709">
    <property type="entry name" value="KAIB-LIKE PROTEIN 1"/>
    <property type="match status" value="1"/>
</dbReference>
<organism evidence="2 3">
    <name type="scientific">Methylocaldum marinum</name>
    <dbReference type="NCBI Taxonomy" id="1432792"/>
    <lineage>
        <taxon>Bacteria</taxon>
        <taxon>Pseudomonadati</taxon>
        <taxon>Pseudomonadota</taxon>
        <taxon>Gammaproteobacteria</taxon>
        <taxon>Methylococcales</taxon>
        <taxon>Methylococcaceae</taxon>
        <taxon>Methylocaldum</taxon>
    </lineage>
</organism>
<proteinExistence type="predicted"/>
<evidence type="ECO:0000313" key="3">
    <source>
        <dbReference type="Proteomes" id="UP000266313"/>
    </source>
</evidence>
<name>A0A250KVH0_9GAMM</name>
<dbReference type="GO" id="GO:0048511">
    <property type="term" value="P:rhythmic process"/>
    <property type="evidence" value="ECO:0007669"/>
    <property type="project" value="InterPro"/>
</dbReference>
<gene>
    <name evidence="2" type="ORF">sS8_3038</name>
</gene>
<dbReference type="AlphaFoldDB" id="A0A250KVH0"/>
<reference evidence="2 3" key="1">
    <citation type="submission" date="2016-12" db="EMBL/GenBank/DDBJ databases">
        <title>Genome sequencing of Methylocaldum marinum.</title>
        <authorList>
            <person name="Takeuchi M."/>
            <person name="Kamagata Y."/>
            <person name="Hiraoka S."/>
            <person name="Oshima K."/>
            <person name="Hattori M."/>
            <person name="Iwasaki W."/>
        </authorList>
    </citation>
    <scope>NUCLEOTIDE SEQUENCE [LARGE SCALE GENOMIC DNA]</scope>
    <source>
        <strain evidence="2 3">S8</strain>
    </source>
</reference>